<dbReference type="RefSeq" id="WP_110432962.1">
    <property type="nucleotide sequence ID" value="NZ_QGLR01000009.1"/>
</dbReference>
<dbReference type="OrthoDB" id="9763676at2"/>
<dbReference type="InterPro" id="IPR010272">
    <property type="entry name" value="T6SS_TssF"/>
</dbReference>
<dbReference type="PIRSF" id="PIRSF028304">
    <property type="entry name" value="UCP028304"/>
    <property type="match status" value="1"/>
</dbReference>
<dbReference type="Pfam" id="PF05947">
    <property type="entry name" value="T6SS_TssF"/>
    <property type="match status" value="1"/>
</dbReference>
<dbReference type="NCBIfam" id="TIGR03359">
    <property type="entry name" value="VI_chp_6"/>
    <property type="match status" value="1"/>
</dbReference>
<comment type="caution">
    <text evidence="1">The sequence shown here is derived from an EMBL/GenBank/DDBJ whole genome shotgun (WGS) entry which is preliminary data.</text>
</comment>
<evidence type="ECO:0000313" key="2">
    <source>
        <dbReference type="Proteomes" id="UP000247932"/>
    </source>
</evidence>
<evidence type="ECO:0000313" key="1">
    <source>
        <dbReference type="EMBL" id="PXZ07180.1"/>
    </source>
</evidence>
<keyword evidence="2" id="KW-1185">Reference proteome</keyword>
<name>A0A2V4E1W4_9GAMM</name>
<dbReference type="EMBL" id="QGLR01000009">
    <property type="protein sequence ID" value="PXZ07180.1"/>
    <property type="molecule type" value="Genomic_DNA"/>
</dbReference>
<dbReference type="PANTHER" id="PTHR35370:SF1">
    <property type="entry name" value="TYPE VI SECRETION SYSTEM COMPONENT TSSF1"/>
    <property type="match status" value="1"/>
</dbReference>
<dbReference type="Proteomes" id="UP000247932">
    <property type="component" value="Unassembled WGS sequence"/>
</dbReference>
<protein>
    <submittedName>
        <fullName evidence="1">Type VI secretion system baseplate subunit TssF</fullName>
    </submittedName>
</protein>
<proteinExistence type="predicted"/>
<dbReference type="PANTHER" id="PTHR35370">
    <property type="entry name" value="CYTOPLASMIC PROTEIN-RELATED-RELATED"/>
    <property type="match status" value="1"/>
</dbReference>
<reference evidence="1 2" key="1">
    <citation type="submission" date="2018-05" db="EMBL/GenBank/DDBJ databases">
        <title>Reference genomes for bee gut microbiota database.</title>
        <authorList>
            <person name="Ellegaard K.M."/>
        </authorList>
    </citation>
    <scope>NUCLEOTIDE SEQUENCE [LARGE SCALE GENOMIC DNA]</scope>
    <source>
        <strain evidence="1 2">ESL0182</strain>
    </source>
</reference>
<gene>
    <name evidence="1" type="primary">vasA</name>
    <name evidence="1" type="ORF">DKK70_04805</name>
</gene>
<sequence length="587" mass="68412">MSLVAEQFQDEITFVRNVVRDFAKVNPQLLQFIIEEETDPDVERLIEGLAYITSTLKLKLKHDFPELIQSLLVLLWPNYLKPIPSLTILEASINDETQQVMLPRGNNVYYQTQTLFPYTFQTCRDLIVTPLIISDLQLSRQLQNDSLIIHFKLDTNFKPRNLNDLQFYLGEDSYVGSILYMMLMNYVESGCIVINGVELPLTNLQFSPIGFSREQSLLPYAENTNKGFRILHEYFAFPEAFLFLQLSHQDDHILPDSIDYSEFQLKISFSHMFDSRIKLRKNMIKLNCVPAINLFSHDSEPILLDGKKEKYPLVASYQNSDQFEIFTVTKVESGSRRNKNGKKRAEYVDFNSFDHQHQFDKGRDKLFYNVVETQDKRTLAIRHWLSFIRGDEENWINKIETISVTLLCSNKDKPSNLKIGELKQVISLENHIQVYLTNIIRPTLQLVPMIDETQYWTTISNLAKNYNSLLQKDILKQLFQSYHFPAMHNRQEEKSLLKVISGIVEIDSKQVERKLKNGLIVRGVETYLYLSQSVFKSEGDLYVWSTVLAHFFAQQAALNSFHLLNVINVDNQEHYTWPVKIGQHLLI</sequence>
<dbReference type="AlphaFoldDB" id="A0A2V4E1W4"/>
<organism evidence="1 2">
    <name type="scientific">Gilliamella apicola</name>
    <dbReference type="NCBI Taxonomy" id="1196095"/>
    <lineage>
        <taxon>Bacteria</taxon>
        <taxon>Pseudomonadati</taxon>
        <taxon>Pseudomonadota</taxon>
        <taxon>Gammaproteobacteria</taxon>
        <taxon>Orbales</taxon>
        <taxon>Orbaceae</taxon>
        <taxon>Gilliamella</taxon>
    </lineage>
</organism>
<accession>A0A2V4E1W4</accession>